<sequence length="383" mass="40430">MTDDIDARLRRARPDDLTGESMQALLTRVRARVDAERLPTPRLRNRRLRPGNRLLLVAAAAVLITAVPVVVSVVGQEEEGAPSGLPIAVAQTGELSCGGGYASVVDPAAAQVRLLPDELPVGWAYTEIFARHETSQSCDAQSLVALRLDPAGVVTGRVAVSGPVDAFVNGPVIDRDSVPDSVFGLPARRFDLTPDADRYVDAEIHRWVWTDSGGRQWSAEVIGFGLDEARRQLSGVSIVGAAVAWAPVDPGWTLVHLRAGAPYVVPIDRVIWTVSLSGGLEGRGFDVYSNAEPRLPVAASAFIGDRLTELDGRGAVISPARGGEADGGAPGSLPLVTIGVDIEPGVSAVTRVAATDLAGVEQILTSLRQVPADDPRIKRYGTS</sequence>
<keyword evidence="1" id="KW-0472">Membrane</keyword>
<evidence type="ECO:0000256" key="1">
    <source>
        <dbReference type="SAM" id="Phobius"/>
    </source>
</evidence>
<comment type="caution">
    <text evidence="2">The sequence shown here is derived from an EMBL/GenBank/DDBJ whole genome shotgun (WGS) entry which is preliminary data.</text>
</comment>
<name>A0A7K3WDR8_9ACTN</name>
<keyword evidence="1" id="KW-1133">Transmembrane helix</keyword>
<evidence type="ECO:0000313" key="3">
    <source>
        <dbReference type="Proteomes" id="UP000470470"/>
    </source>
</evidence>
<organism evidence="2 3">
    <name type="scientific">Goekera deserti</name>
    <dbReference type="NCBI Taxonomy" id="2497753"/>
    <lineage>
        <taxon>Bacteria</taxon>
        <taxon>Bacillati</taxon>
        <taxon>Actinomycetota</taxon>
        <taxon>Actinomycetes</taxon>
        <taxon>Geodermatophilales</taxon>
        <taxon>Geodermatophilaceae</taxon>
        <taxon>Goekera</taxon>
    </lineage>
</organism>
<dbReference type="EMBL" id="JAAGWK010000015">
    <property type="protein sequence ID" value="NEL54625.1"/>
    <property type="molecule type" value="Genomic_DNA"/>
</dbReference>
<protein>
    <submittedName>
        <fullName evidence="2">Uncharacterized protein</fullName>
    </submittedName>
</protein>
<dbReference type="AlphaFoldDB" id="A0A7K3WDR8"/>
<gene>
    <name evidence="2" type="ORF">G1H19_11495</name>
</gene>
<keyword evidence="3" id="KW-1185">Reference proteome</keyword>
<dbReference type="Proteomes" id="UP000470470">
    <property type="component" value="Unassembled WGS sequence"/>
</dbReference>
<dbReference type="RefSeq" id="WP_152731043.1">
    <property type="nucleotide sequence ID" value="NZ_JAABOZ010000001.1"/>
</dbReference>
<feature type="transmembrane region" description="Helical" evidence="1">
    <location>
        <begin position="54"/>
        <end position="75"/>
    </location>
</feature>
<accession>A0A7K3WDR8</accession>
<proteinExistence type="predicted"/>
<keyword evidence="1" id="KW-0812">Transmembrane</keyword>
<reference evidence="2 3" key="1">
    <citation type="submission" date="2020-02" db="EMBL/GenBank/DDBJ databases">
        <title>The whole genome sequence of CPCC 205119.</title>
        <authorList>
            <person name="Jiang Z."/>
        </authorList>
    </citation>
    <scope>NUCLEOTIDE SEQUENCE [LARGE SCALE GENOMIC DNA]</scope>
    <source>
        <strain evidence="2 3">CPCC 205119</strain>
    </source>
</reference>
<evidence type="ECO:0000313" key="2">
    <source>
        <dbReference type="EMBL" id="NEL54625.1"/>
    </source>
</evidence>